<dbReference type="Proteomes" id="UP001296580">
    <property type="component" value="Unassembled WGS sequence"/>
</dbReference>
<reference evidence="13" key="4">
    <citation type="submission" date="2020-02" db="EMBL/GenBank/DDBJ databases">
        <authorList>
            <person name="Littmann E."/>
            <person name="Sorbara M."/>
        </authorList>
    </citation>
    <scope>NUCLEOTIDE SEQUENCE</scope>
    <source>
        <strain evidence="15">MSK.11.9</strain>
        <strain evidence="14">MSK.15.32</strain>
        <strain evidence="13">MSK.22.53</strain>
    </source>
</reference>
<evidence type="ECO:0000313" key="27">
    <source>
        <dbReference type="Proteomes" id="UP000234849"/>
    </source>
</evidence>
<evidence type="ECO:0000256" key="5">
    <source>
        <dbReference type="ARBA" id="ARBA00023136"/>
    </source>
</evidence>
<dbReference type="Proteomes" id="UP000285697">
    <property type="component" value="Unassembled WGS sequence"/>
</dbReference>
<dbReference type="GeneID" id="57434377"/>
<dbReference type="Proteomes" id="UP000234840">
    <property type="component" value="Unassembled WGS sequence"/>
</dbReference>
<dbReference type="EMBL" id="QRIS01000016">
    <property type="protein sequence ID" value="RHG83440.1"/>
    <property type="molecule type" value="Genomic_DNA"/>
</dbReference>
<keyword evidence="4 7" id="KW-0406">Ion transport</keyword>
<dbReference type="STRING" id="33038.GCA_900067245_01825"/>
<keyword evidence="2 7" id="KW-0813">Transport</keyword>
<keyword evidence="3 7" id="KW-0375">Hydrogen ion transport</keyword>
<keyword evidence="7" id="KW-0139">CF(1)</keyword>
<dbReference type="EMBL" id="JAJBNC010000043">
    <property type="protein sequence ID" value="MCB5495478.1"/>
    <property type="molecule type" value="Genomic_DNA"/>
</dbReference>
<reference evidence="26 27" key="1">
    <citation type="journal article" date="2017" name="Genome Med.">
        <title>A novel Ruminococcus gnavus clade enriched in inflammatory bowel disease patients.</title>
        <authorList>
            <person name="Hall A.B."/>
            <person name="Yassour M."/>
            <person name="Sauk J."/>
            <person name="Garner A."/>
            <person name="Jiang X."/>
            <person name="Arthur T."/>
            <person name="Lagoudas G.K."/>
            <person name="Vatanen T."/>
            <person name="Fornelos N."/>
            <person name="Wilson R."/>
            <person name="Bertha M."/>
            <person name="Cohen M."/>
            <person name="Garber J."/>
            <person name="Khalili H."/>
            <person name="Gevers D."/>
            <person name="Ananthakrishnan A.N."/>
            <person name="Kugathasan S."/>
            <person name="Lander E.S."/>
            <person name="Blainey P."/>
            <person name="Vlamakis H."/>
            <person name="Xavier R.J."/>
            <person name="Huttenhower C."/>
        </authorList>
    </citation>
    <scope>NUCLEOTIDE SEQUENCE [LARGE SCALE GENOMIC DNA]</scope>
    <source>
        <strain evidence="16 27">RJX1118</strain>
        <strain evidence="17 28">RJX1125</strain>
        <strain evidence="18 26">RJX1128</strain>
    </source>
</reference>
<evidence type="ECO:0000313" key="34">
    <source>
        <dbReference type="Proteomes" id="UP000285610"/>
    </source>
</evidence>
<dbReference type="Proteomes" id="UP000260808">
    <property type="component" value="Unassembled WGS sequence"/>
</dbReference>
<dbReference type="AlphaFoldDB" id="A0A2N5NU96"/>
<sequence>MKTQTTTSQMYCSSAAMRYAQVLYELNVPKEAIQKAREIFEEVPQLHDVFVNPTIPAQKKERVIDKVFPQEMRNFLKVACKYERMDLIPEIFAAYDRYCDEQDRILSAVLTCVELPSDEQLKNMEAFLCKKYEASKARIEIQTDSTLLGGFVLRTGSDEYDWSLKGRLDRLGQKLTWR</sequence>
<dbReference type="EMBL" id="JAPRAY010000017">
    <property type="protein sequence ID" value="MCZ0668426.1"/>
    <property type="molecule type" value="Genomic_DNA"/>
</dbReference>
<dbReference type="SUPFAM" id="SSF47928">
    <property type="entry name" value="N-terminal domain of the delta subunit of the F1F0-ATP synthase"/>
    <property type="match status" value="1"/>
</dbReference>
<dbReference type="Proteomes" id="UP001296643">
    <property type="component" value="Unassembled WGS sequence"/>
</dbReference>
<dbReference type="InterPro" id="IPR026015">
    <property type="entry name" value="ATP_synth_OSCP/delta_N_sf"/>
</dbReference>
<evidence type="ECO:0000256" key="7">
    <source>
        <dbReference type="HAMAP-Rule" id="MF_01416"/>
    </source>
</evidence>
<dbReference type="InterPro" id="IPR000711">
    <property type="entry name" value="ATPase_OSCP/dsu"/>
</dbReference>
<organism evidence="22 35">
    <name type="scientific">Mediterraneibacter gnavus</name>
    <name type="common">Ruminococcus gnavus</name>
    <dbReference type="NCBI Taxonomy" id="33038"/>
    <lineage>
        <taxon>Bacteria</taxon>
        <taxon>Bacillati</taxon>
        <taxon>Bacillota</taxon>
        <taxon>Clostridia</taxon>
        <taxon>Lachnospirales</taxon>
        <taxon>Lachnospiraceae</taxon>
        <taxon>Mediterraneibacter</taxon>
    </lineage>
</organism>
<evidence type="ECO:0000313" key="15">
    <source>
        <dbReference type="EMBL" id="NSI65618.1"/>
    </source>
</evidence>
<dbReference type="GO" id="GO:0045259">
    <property type="term" value="C:proton-transporting ATP synthase complex"/>
    <property type="evidence" value="ECO:0007669"/>
    <property type="project" value="UniProtKB-KW"/>
</dbReference>
<accession>A0A2N5NU96</accession>
<evidence type="ECO:0000313" key="19">
    <source>
        <dbReference type="EMBL" id="RGM22511.1"/>
    </source>
</evidence>
<keyword evidence="6 7" id="KW-0066">ATP synthesis</keyword>
<evidence type="ECO:0000313" key="12">
    <source>
        <dbReference type="EMBL" id="MDB8739183.1"/>
    </source>
</evidence>
<dbReference type="EMBL" id="QSSX01000024">
    <property type="protein sequence ID" value="RGM22511.1"/>
    <property type="molecule type" value="Genomic_DNA"/>
</dbReference>
<evidence type="ECO:0000313" key="9">
    <source>
        <dbReference type="EMBL" id="MCB5618806.1"/>
    </source>
</evidence>
<dbReference type="Proteomes" id="UP000285610">
    <property type="component" value="Unassembled WGS sequence"/>
</dbReference>
<evidence type="ECO:0000313" key="32">
    <source>
        <dbReference type="Proteomes" id="UP000283992"/>
    </source>
</evidence>
<evidence type="ECO:0000313" key="28">
    <source>
        <dbReference type="Proteomes" id="UP000235093"/>
    </source>
</evidence>
<dbReference type="GO" id="GO:0016787">
    <property type="term" value="F:hydrolase activity"/>
    <property type="evidence" value="ECO:0007669"/>
    <property type="project" value="UniProtKB-KW"/>
</dbReference>
<comment type="caution">
    <text evidence="22">The sequence shown here is derived from an EMBL/GenBank/DDBJ whole genome shotgun (WGS) entry which is preliminary data.</text>
</comment>
<dbReference type="EMBL" id="QRLN01000010">
    <property type="protein sequence ID" value="RHJ11638.1"/>
    <property type="molecule type" value="Genomic_DNA"/>
</dbReference>
<keyword evidence="5 7" id="KW-0472">Membrane</keyword>
<dbReference type="Proteomes" id="UP001297422">
    <property type="component" value="Unassembled WGS sequence"/>
</dbReference>
<dbReference type="EMBL" id="JAJBOM010000006">
    <property type="protein sequence ID" value="MCB5618806.1"/>
    <property type="molecule type" value="Genomic_DNA"/>
</dbReference>
<dbReference type="EMBL" id="JAAIRV010000043">
    <property type="protein sequence ID" value="NSI59773.1"/>
    <property type="molecule type" value="Genomic_DNA"/>
</dbReference>
<protein>
    <recommendedName>
        <fullName evidence="7">ATP synthase subunit delta</fullName>
    </recommendedName>
    <alternativeName>
        <fullName evidence="7">ATP synthase F(1) sector subunit delta</fullName>
    </alternativeName>
    <alternativeName>
        <fullName evidence="7">F-type ATPase subunit delta</fullName>
        <shortName evidence="7">F-ATPase subunit delta</shortName>
    </alternativeName>
</protein>
<reference evidence="8" key="5">
    <citation type="submission" date="2021-10" db="EMBL/GenBank/DDBJ databases">
        <title>Collection of gut derived symbiotic bacterial strains cultured from healthy donors.</title>
        <authorList>
            <person name="Lin H."/>
            <person name="Littmann E."/>
            <person name="Claire K."/>
            <person name="Pamer E."/>
        </authorList>
    </citation>
    <scope>NUCLEOTIDE SEQUENCE</scope>
    <source>
        <strain evidence="9">MSK.23.18</strain>
        <strain evidence="8">MSK.23.4</strain>
    </source>
</reference>
<dbReference type="RefSeq" id="WP_009245700.1">
    <property type="nucleotide sequence ID" value="NZ_AP031446.1"/>
</dbReference>
<dbReference type="EMBL" id="JAAIRY010000016">
    <property type="protein sequence ID" value="NSI65618.1"/>
    <property type="molecule type" value="Genomic_DNA"/>
</dbReference>
<evidence type="ECO:0000313" key="24">
    <source>
        <dbReference type="EMBL" id="RHJ11638.1"/>
    </source>
</evidence>
<comment type="function">
    <text evidence="7">This protein is part of the stalk that links CF(0) to CF(1). It either transmits conformational changes from CF(0) to CF(1) or is implicated in proton conduction.</text>
</comment>
<name>A0A2N5NU96_MEDGN</name>
<dbReference type="Proteomes" id="UP001079535">
    <property type="component" value="Unassembled WGS sequence"/>
</dbReference>
<gene>
    <name evidence="7 22" type="primary">atpH</name>
    <name evidence="16" type="ORF">CDL18_06985</name>
    <name evidence="18" type="ORF">CDL20_08890</name>
    <name evidence="17" type="ORF">CDL23_11240</name>
    <name evidence="24" type="ORF">DW142_08980</name>
    <name evidence="23" type="ORF">DW243_10255</name>
    <name evidence="22" type="ORF">DW270_03850</name>
    <name evidence="21" type="ORF">DW812_12275</name>
    <name evidence="20" type="ORF">DWX36_00285</name>
    <name evidence="25" type="ORF">DWZ50_08015</name>
    <name evidence="19" type="ORF">DXC31_10530</name>
    <name evidence="13" type="ORF">G4958_09750</name>
    <name evidence="15" type="ORF">G4981_10095</name>
    <name evidence="14" type="ORF">G4993_15445</name>
    <name evidence="9" type="ORF">LIQ08_06475</name>
    <name evidence="8" type="ORF">LIQ10_17360</name>
    <name evidence="11" type="ORF">OZZ16_09105</name>
    <name evidence="10" type="ORF">OZZ17_12880</name>
    <name evidence="12" type="ORF">PNU63_10470</name>
</gene>
<comment type="subcellular location">
    <subcellularLocation>
        <location evidence="7">Cell membrane</location>
        <topology evidence="7">Peripheral membrane protein</topology>
    </subcellularLocation>
    <subcellularLocation>
        <location evidence="1">Membrane</location>
    </subcellularLocation>
</comment>
<evidence type="ECO:0000256" key="4">
    <source>
        <dbReference type="ARBA" id="ARBA00023065"/>
    </source>
</evidence>
<evidence type="ECO:0000313" key="31">
    <source>
        <dbReference type="Proteomes" id="UP000283981"/>
    </source>
</evidence>
<dbReference type="GO" id="GO:0046933">
    <property type="term" value="F:proton-transporting ATP synthase activity, rotational mechanism"/>
    <property type="evidence" value="ECO:0007669"/>
    <property type="project" value="UniProtKB-UniRule"/>
</dbReference>
<proteinExistence type="inferred from homology"/>
<evidence type="ECO:0000313" key="25">
    <source>
        <dbReference type="EMBL" id="RHM76984.1"/>
    </source>
</evidence>
<dbReference type="NCBIfam" id="TIGR01145">
    <property type="entry name" value="ATP_synt_delta"/>
    <property type="match status" value="1"/>
</dbReference>
<comment type="function">
    <text evidence="7">F(1)F(0) ATP synthase produces ATP from ADP in the presence of a proton or sodium gradient. F-type ATPases consist of two structural domains, F(1) containing the extramembraneous catalytic core and F(0) containing the membrane proton channel, linked together by a central stalk and a peripheral stalk. During catalysis, ATP synthesis in the catalytic domain of F(1) is coupled via a rotary mechanism of the central stalk subunits to proton translocation.</text>
</comment>
<dbReference type="EMBL" id="JAAIRM010000015">
    <property type="protein sequence ID" value="NSI19630.1"/>
    <property type="molecule type" value="Genomic_DNA"/>
</dbReference>
<comment type="similarity">
    <text evidence="7">Belongs to the ATPase delta chain family.</text>
</comment>
<keyword evidence="22" id="KW-0378">Hydrolase</keyword>
<dbReference type="Proteomes" id="UP000235093">
    <property type="component" value="Unassembled WGS sequence"/>
</dbReference>
<dbReference type="EMBL" id="JAQMLR010000009">
    <property type="protein sequence ID" value="MDB8739183.1"/>
    <property type="molecule type" value="Genomic_DNA"/>
</dbReference>
<dbReference type="EMBL" id="JAPRBD010000009">
    <property type="protein sequence ID" value="MCZ0690066.1"/>
    <property type="molecule type" value="Genomic_DNA"/>
</dbReference>
<evidence type="ECO:0000313" key="8">
    <source>
        <dbReference type="EMBL" id="MCB5495478.1"/>
    </source>
</evidence>
<dbReference type="EMBL" id="QSIR01000019">
    <property type="protein sequence ID" value="RHD04399.1"/>
    <property type="molecule type" value="Genomic_DNA"/>
</dbReference>
<evidence type="ECO:0000313" key="16">
    <source>
        <dbReference type="EMBL" id="PLT55911.1"/>
    </source>
</evidence>
<dbReference type="EMBL" id="NIHM01000007">
    <property type="protein sequence ID" value="PLT55911.1"/>
    <property type="molecule type" value="Genomic_DNA"/>
</dbReference>
<reference evidence="12" key="7">
    <citation type="submission" date="2023-01" db="EMBL/GenBank/DDBJ databases">
        <title>Human gut microbiome strain richness.</title>
        <authorList>
            <person name="Chen-Liaw A."/>
        </authorList>
    </citation>
    <scope>NUCLEOTIDE SEQUENCE</scope>
    <source>
        <strain evidence="12">1001217st1_A9_1001217B_191108</strain>
    </source>
</reference>
<dbReference type="Proteomes" id="UP000283981">
    <property type="component" value="Unassembled WGS sequence"/>
</dbReference>
<dbReference type="HAMAP" id="MF_01416">
    <property type="entry name" value="ATP_synth_delta_bact"/>
    <property type="match status" value="1"/>
</dbReference>
<evidence type="ECO:0000313" key="26">
    <source>
        <dbReference type="Proteomes" id="UP000234840"/>
    </source>
</evidence>
<dbReference type="Proteomes" id="UP000284472">
    <property type="component" value="Unassembled WGS sequence"/>
</dbReference>
<reference evidence="10" key="6">
    <citation type="submission" date="2022-11" db="EMBL/GenBank/DDBJ databases">
        <title>Temperate bacteriophages infecting mucin-degrading bacterium Ruminococcus gnavus from the human gut.</title>
        <authorList>
            <person name="Buttimer C."/>
        </authorList>
    </citation>
    <scope>NUCLEOTIDE SEQUENCE</scope>
    <source>
        <strain evidence="10">CCUG 49994</strain>
        <strain evidence="11">CCUG 52279</strain>
    </source>
</reference>
<evidence type="ECO:0000256" key="2">
    <source>
        <dbReference type="ARBA" id="ARBA00022448"/>
    </source>
</evidence>
<evidence type="ECO:0000313" key="13">
    <source>
        <dbReference type="EMBL" id="NSI19630.1"/>
    </source>
</evidence>
<dbReference type="Proteomes" id="UP001211731">
    <property type="component" value="Unassembled WGS sequence"/>
</dbReference>
<evidence type="ECO:0000313" key="35">
    <source>
        <dbReference type="Proteomes" id="UP000285697"/>
    </source>
</evidence>
<evidence type="ECO:0000313" key="20">
    <source>
        <dbReference type="EMBL" id="RGT41710.1"/>
    </source>
</evidence>
<reference evidence="29 30" key="2">
    <citation type="submission" date="2018-08" db="EMBL/GenBank/DDBJ databases">
        <title>A genome reference for cultivated species of the human gut microbiota.</title>
        <authorList>
            <person name="Zou Y."/>
            <person name="Xue W."/>
            <person name="Luo G."/>
        </authorList>
    </citation>
    <scope>NUCLEOTIDE SEQUENCE [LARGE SCALE GENOMIC DNA]</scope>
    <source>
        <strain evidence="20 30">AF19-16AC</strain>
        <strain evidence="25 34">AF33-12</strain>
        <strain evidence="24 32">AM12-54</strain>
        <strain evidence="23 31">AM21-18</strain>
        <strain evidence="22 35">AM22-7AC</strain>
        <strain evidence="21 33">AM32-6</strain>
        <strain evidence="19 29">TF01-20-2</strain>
    </source>
</reference>
<evidence type="ECO:0000313" key="17">
    <source>
        <dbReference type="EMBL" id="PLT73537.1"/>
    </source>
</evidence>
<dbReference type="Proteomes" id="UP001297370">
    <property type="component" value="Unassembled WGS sequence"/>
</dbReference>
<dbReference type="EMBL" id="QRQE01000016">
    <property type="protein sequence ID" value="RHM76984.1"/>
    <property type="molecule type" value="Genomic_DNA"/>
</dbReference>
<reference evidence="13" key="3">
    <citation type="journal article" date="2020" name="Cell Host Microbe">
        <title>Functional and Genomic Variation between Human-Derived Isolates of Lachnospiraceae Reveals Inter- and Intra-Species Diversity.</title>
        <authorList>
            <person name="Sorbara M.T."/>
            <person name="Littmann E.R."/>
            <person name="Fontana E."/>
            <person name="Moody T.U."/>
            <person name="Kohout C.E."/>
            <person name="Gjonbalaj M."/>
            <person name="Eaton V."/>
            <person name="Seok R."/>
            <person name="Leiner I.M."/>
            <person name="Pamer E.G."/>
        </authorList>
    </citation>
    <scope>NUCLEOTIDE SEQUENCE</scope>
    <source>
        <strain evidence="15">MSK.11.9</strain>
        <strain evidence="14">MSK.15.32</strain>
        <strain evidence="13">MSK.22.53</strain>
    </source>
</reference>
<dbReference type="EMBL" id="QRWQ01000001">
    <property type="protein sequence ID" value="RGT41710.1"/>
    <property type="molecule type" value="Genomic_DNA"/>
</dbReference>
<evidence type="ECO:0000313" key="33">
    <source>
        <dbReference type="Proteomes" id="UP000284472"/>
    </source>
</evidence>
<dbReference type="Proteomes" id="UP000283834">
    <property type="component" value="Unassembled WGS sequence"/>
</dbReference>
<evidence type="ECO:0000256" key="6">
    <source>
        <dbReference type="ARBA" id="ARBA00023310"/>
    </source>
</evidence>
<evidence type="ECO:0000313" key="18">
    <source>
        <dbReference type="EMBL" id="PLT86284.1"/>
    </source>
</evidence>
<dbReference type="EMBL" id="QRIA01000003">
    <property type="protein sequence ID" value="RHG21476.1"/>
    <property type="molecule type" value="Genomic_DNA"/>
</dbReference>
<evidence type="ECO:0000313" key="22">
    <source>
        <dbReference type="EMBL" id="RHG21476.1"/>
    </source>
</evidence>
<dbReference type="EMBL" id="NIHW01000020">
    <property type="protein sequence ID" value="PLT86284.1"/>
    <property type="molecule type" value="Genomic_DNA"/>
</dbReference>
<evidence type="ECO:0000256" key="1">
    <source>
        <dbReference type="ARBA" id="ARBA00004370"/>
    </source>
</evidence>
<dbReference type="Pfam" id="PF00213">
    <property type="entry name" value="OSCP"/>
    <property type="match status" value="1"/>
</dbReference>
<dbReference type="Proteomes" id="UP000234849">
    <property type="component" value="Unassembled WGS sequence"/>
</dbReference>
<evidence type="ECO:0000313" key="30">
    <source>
        <dbReference type="Proteomes" id="UP000283834"/>
    </source>
</evidence>
<dbReference type="EMBL" id="NIHT01000017">
    <property type="protein sequence ID" value="PLT73537.1"/>
    <property type="molecule type" value="Genomic_DNA"/>
</dbReference>
<dbReference type="Gene3D" id="1.10.520.20">
    <property type="entry name" value="N-terminal domain of the delta subunit of the F1F0-ATP synthase"/>
    <property type="match status" value="1"/>
</dbReference>
<evidence type="ECO:0000313" key="21">
    <source>
        <dbReference type="EMBL" id="RHD04399.1"/>
    </source>
</evidence>
<evidence type="ECO:0000313" key="11">
    <source>
        <dbReference type="EMBL" id="MCZ0690066.1"/>
    </source>
</evidence>
<dbReference type="GO" id="GO:0005886">
    <property type="term" value="C:plasma membrane"/>
    <property type="evidence" value="ECO:0007669"/>
    <property type="project" value="UniProtKB-SubCell"/>
</dbReference>
<evidence type="ECO:0000256" key="3">
    <source>
        <dbReference type="ARBA" id="ARBA00022781"/>
    </source>
</evidence>
<evidence type="ECO:0000313" key="23">
    <source>
        <dbReference type="EMBL" id="RHG83440.1"/>
    </source>
</evidence>
<dbReference type="PANTHER" id="PTHR11910">
    <property type="entry name" value="ATP SYNTHASE DELTA CHAIN"/>
    <property type="match status" value="1"/>
</dbReference>
<evidence type="ECO:0000313" key="10">
    <source>
        <dbReference type="EMBL" id="MCZ0668426.1"/>
    </source>
</evidence>
<dbReference type="Proteomes" id="UP000283992">
    <property type="component" value="Unassembled WGS sequence"/>
</dbReference>
<dbReference type="Proteomes" id="UP001076974">
    <property type="component" value="Unassembled WGS sequence"/>
</dbReference>
<dbReference type="Proteomes" id="UP001296581">
    <property type="component" value="Unassembled WGS sequence"/>
</dbReference>
<evidence type="ECO:0000313" key="29">
    <source>
        <dbReference type="Proteomes" id="UP000260808"/>
    </source>
</evidence>
<evidence type="ECO:0000313" key="14">
    <source>
        <dbReference type="EMBL" id="NSI59773.1"/>
    </source>
</evidence>
<keyword evidence="7" id="KW-1003">Cell membrane</keyword>
<dbReference type="PRINTS" id="PR00125">
    <property type="entry name" value="ATPASEDELTA"/>
</dbReference>